<dbReference type="Proteomes" id="UP000019700">
    <property type="component" value="Genome"/>
</dbReference>
<dbReference type="RefSeq" id="YP_009021488.1">
    <property type="nucleotide sequence ID" value="NC_023859.1"/>
</dbReference>
<protein>
    <submittedName>
        <fullName evidence="1">Uncharacterized protein</fullName>
    </submittedName>
</protein>
<proteinExistence type="predicted"/>
<keyword evidence="2" id="KW-1185">Reference proteome</keyword>
<evidence type="ECO:0000313" key="2">
    <source>
        <dbReference type="Proteomes" id="UP000019700"/>
    </source>
</evidence>
<gene>
    <name evidence="1" type="ORF">ISF9_043</name>
</gene>
<evidence type="ECO:0000313" key="1">
    <source>
        <dbReference type="EMBL" id="AHL18513.1"/>
    </source>
</evidence>
<accession>W8NWL6</accession>
<dbReference type="EMBL" id="KJ173786">
    <property type="protein sequence ID" value="AHL18513.1"/>
    <property type="molecule type" value="Genomic_DNA"/>
</dbReference>
<dbReference type="GeneID" id="18938354"/>
<name>W8NWL6_9CAUD</name>
<dbReference type="KEGG" id="vg:18938354"/>
<organism evidence="1 2">
    <name type="scientific">Microbacterium phage vB_MoxS-ISF9</name>
    <dbReference type="NCBI Taxonomy" id="1458670"/>
    <lineage>
        <taxon>Viruses</taxon>
        <taxon>Duplodnaviria</taxon>
        <taxon>Heunggongvirae</taxon>
        <taxon>Uroviricota</taxon>
        <taxon>Caudoviricetes</taxon>
        <taxon>Farahnazvirus</taxon>
        <taxon>Farahnazvirus ISF9</taxon>
    </lineage>
</organism>
<sequence>MTIKTWTDENAVIYWHDEGWRAGRDVFEIQQALNERLVGDGYDLELTAMDILEGTRYLYVTPETMLKEVWPADEVFAFPDLGLVPVGTIQLEDIE</sequence>
<reference evidence="1 2" key="1">
    <citation type="journal article" date="2014" name="Arch. Virol.">
        <title>Complete genome sequence of a novel phage, vB_MoxS-ISF9, infecting methylotrophic Microbacterium: first report of a virulent Microbacterium phage.</title>
        <authorList>
            <person name="Zamani I."/>
            <person name="Bouzari M."/>
            <person name="Emtiazi G."/>
            <person name="Ghasemi S.M."/>
            <person name="Chang H.I."/>
        </authorList>
    </citation>
    <scope>NUCLEOTIDE SEQUENCE [LARGE SCALE GENOMIC DNA]</scope>
</reference>